<dbReference type="Proteomes" id="UP000812287">
    <property type="component" value="Unassembled WGS sequence"/>
</dbReference>
<keyword evidence="2" id="KW-1185">Reference proteome</keyword>
<accession>A0A9P7VPS5</accession>
<dbReference type="RefSeq" id="XP_043037301.1">
    <property type="nucleotide sequence ID" value="XM_043184346.1"/>
</dbReference>
<gene>
    <name evidence="1" type="ORF">BT62DRAFT_921730</name>
</gene>
<organism evidence="1 2">
    <name type="scientific">Guyanagaster necrorhizus</name>
    <dbReference type="NCBI Taxonomy" id="856835"/>
    <lineage>
        <taxon>Eukaryota</taxon>
        <taxon>Fungi</taxon>
        <taxon>Dikarya</taxon>
        <taxon>Basidiomycota</taxon>
        <taxon>Agaricomycotina</taxon>
        <taxon>Agaricomycetes</taxon>
        <taxon>Agaricomycetidae</taxon>
        <taxon>Agaricales</taxon>
        <taxon>Marasmiineae</taxon>
        <taxon>Physalacriaceae</taxon>
        <taxon>Guyanagaster</taxon>
    </lineage>
</organism>
<proteinExistence type="predicted"/>
<reference evidence="1" key="1">
    <citation type="submission" date="2020-11" db="EMBL/GenBank/DDBJ databases">
        <title>Adaptations for nitrogen fixation in a non-lichenized fungal sporocarp promotes dispersal by wood-feeding termites.</title>
        <authorList>
            <consortium name="DOE Joint Genome Institute"/>
            <person name="Koch R.A."/>
            <person name="Yoon G."/>
            <person name="Arayal U."/>
            <person name="Lail K."/>
            <person name="Amirebrahimi M."/>
            <person name="Labutti K."/>
            <person name="Lipzen A."/>
            <person name="Riley R."/>
            <person name="Barry K."/>
            <person name="Henrissat B."/>
            <person name="Grigoriev I.V."/>
            <person name="Herr J.R."/>
            <person name="Aime M.C."/>
        </authorList>
    </citation>
    <scope>NUCLEOTIDE SEQUENCE</scope>
    <source>
        <strain evidence="1">MCA 3950</strain>
    </source>
</reference>
<name>A0A9P7VPS5_9AGAR</name>
<sequence>MSHLASTYQAMVAESLLIPVELLKSLELLNSGVKLFNGIAEIDLMHIIKGREQEGVQTKLDYDFGLICWCHHVRWKAITKVGWMHPYFHLFTEDKLKSERRRDEKRNASYTSIDTII</sequence>
<evidence type="ECO:0000313" key="2">
    <source>
        <dbReference type="Proteomes" id="UP000812287"/>
    </source>
</evidence>
<dbReference type="GeneID" id="66106643"/>
<evidence type="ECO:0000313" key="1">
    <source>
        <dbReference type="EMBL" id="KAG7443801.1"/>
    </source>
</evidence>
<dbReference type="EMBL" id="MU250543">
    <property type="protein sequence ID" value="KAG7443801.1"/>
    <property type="molecule type" value="Genomic_DNA"/>
</dbReference>
<protein>
    <submittedName>
        <fullName evidence="1">Uncharacterized protein</fullName>
    </submittedName>
</protein>
<dbReference type="AlphaFoldDB" id="A0A9P7VPS5"/>
<comment type="caution">
    <text evidence="1">The sequence shown here is derived from an EMBL/GenBank/DDBJ whole genome shotgun (WGS) entry which is preliminary data.</text>
</comment>